<evidence type="ECO:0000256" key="6">
    <source>
        <dbReference type="ARBA" id="ARBA00022989"/>
    </source>
</evidence>
<sequence length="362" mass="40737">MAKLGISKINSILIMVLALIAILYLGESFLKPITLAFFFATLMKPVCVLFEKWGIGRVIASLLCTVIVFLSVSGLIFLIVRQASEFADDLPELAEEIKGFIPEVQNKIASSTGVSTTQQSQMFEDQSDGIFEGLQTYVQGILQNTFTTFGHFFLTLVYLFLFLIHRSKFKKVILKYIHHKNRENGHKVIDKAASVSHHYLWGRIKVMTILGIMYLITFLVFDIRYALLFTILGALITIIPYIGPLLSGVLPVAFALLEGNDTSFMLLFATVILIIQLIESYILEPWIIGNEVSLTPLFIIIAIIIGGMLWGILGMILFVPLFAIVKIIFDHIEKFRPLAFLMSNVDDASVSNRLKEEKEYLT</sequence>
<name>A0A074KUZ5_9BACT</name>
<feature type="transmembrane region" description="Helical" evidence="8">
    <location>
        <begin position="295"/>
        <end position="328"/>
    </location>
</feature>
<dbReference type="GO" id="GO:0005886">
    <property type="term" value="C:plasma membrane"/>
    <property type="evidence" value="ECO:0007669"/>
    <property type="project" value="UniProtKB-SubCell"/>
</dbReference>
<evidence type="ECO:0000256" key="2">
    <source>
        <dbReference type="ARBA" id="ARBA00009773"/>
    </source>
</evidence>
<dbReference type="PANTHER" id="PTHR21716">
    <property type="entry name" value="TRANSMEMBRANE PROTEIN"/>
    <property type="match status" value="1"/>
</dbReference>
<evidence type="ECO:0000256" key="8">
    <source>
        <dbReference type="SAM" id="Phobius"/>
    </source>
</evidence>
<organism evidence="9 10">
    <name type="scientific">Anditalea andensis</name>
    <dbReference type="NCBI Taxonomy" id="1048983"/>
    <lineage>
        <taxon>Bacteria</taxon>
        <taxon>Pseudomonadati</taxon>
        <taxon>Bacteroidota</taxon>
        <taxon>Cytophagia</taxon>
        <taxon>Cytophagales</taxon>
        <taxon>Cytophagaceae</taxon>
        <taxon>Anditalea</taxon>
    </lineage>
</organism>
<feature type="transmembrane region" description="Helical" evidence="8">
    <location>
        <begin position="9"/>
        <end position="26"/>
    </location>
</feature>
<comment type="caution">
    <text evidence="9">The sequence shown here is derived from an EMBL/GenBank/DDBJ whole genome shotgun (WGS) entry which is preliminary data.</text>
</comment>
<evidence type="ECO:0000256" key="1">
    <source>
        <dbReference type="ARBA" id="ARBA00004651"/>
    </source>
</evidence>
<keyword evidence="5 8" id="KW-0812">Transmembrane</keyword>
<dbReference type="Pfam" id="PF01594">
    <property type="entry name" value="AI-2E_transport"/>
    <property type="match status" value="1"/>
</dbReference>
<comment type="subcellular location">
    <subcellularLocation>
        <location evidence="1">Cell membrane</location>
        <topology evidence="1">Multi-pass membrane protein</topology>
    </subcellularLocation>
</comment>
<feature type="transmembrane region" description="Helical" evidence="8">
    <location>
        <begin position="227"/>
        <end position="257"/>
    </location>
</feature>
<protein>
    <recommendedName>
        <fullName evidence="11">Permease</fullName>
    </recommendedName>
</protein>
<feature type="transmembrane region" description="Helical" evidence="8">
    <location>
        <begin position="204"/>
        <end position="221"/>
    </location>
</feature>
<dbReference type="AlphaFoldDB" id="A0A074KUZ5"/>
<feature type="transmembrane region" description="Helical" evidence="8">
    <location>
        <begin position="264"/>
        <end position="283"/>
    </location>
</feature>
<feature type="transmembrane region" description="Helical" evidence="8">
    <location>
        <begin position="58"/>
        <end position="80"/>
    </location>
</feature>
<evidence type="ECO:0008006" key="11">
    <source>
        <dbReference type="Google" id="ProtNLM"/>
    </source>
</evidence>
<keyword evidence="10" id="KW-1185">Reference proteome</keyword>
<accession>A0A074KUZ5</accession>
<comment type="similarity">
    <text evidence="2">Belongs to the autoinducer-2 exporter (AI-2E) (TC 2.A.86) family.</text>
</comment>
<feature type="transmembrane region" description="Helical" evidence="8">
    <location>
        <begin position="141"/>
        <end position="164"/>
    </location>
</feature>
<keyword evidence="3" id="KW-0813">Transport</keyword>
<dbReference type="InterPro" id="IPR002549">
    <property type="entry name" value="AI-2E-like"/>
</dbReference>
<evidence type="ECO:0000313" key="10">
    <source>
        <dbReference type="Proteomes" id="UP000027821"/>
    </source>
</evidence>
<proteinExistence type="inferred from homology"/>
<keyword evidence="4" id="KW-1003">Cell membrane</keyword>
<evidence type="ECO:0000256" key="3">
    <source>
        <dbReference type="ARBA" id="ARBA00022448"/>
    </source>
</evidence>
<gene>
    <name evidence="9" type="ORF">EL17_09840</name>
</gene>
<evidence type="ECO:0000256" key="4">
    <source>
        <dbReference type="ARBA" id="ARBA00022475"/>
    </source>
</evidence>
<dbReference type="OrthoDB" id="9793390at2"/>
<evidence type="ECO:0000256" key="5">
    <source>
        <dbReference type="ARBA" id="ARBA00022692"/>
    </source>
</evidence>
<dbReference type="EMBL" id="JMIH01000018">
    <property type="protein sequence ID" value="KEO73801.1"/>
    <property type="molecule type" value="Genomic_DNA"/>
</dbReference>
<evidence type="ECO:0000256" key="7">
    <source>
        <dbReference type="ARBA" id="ARBA00023136"/>
    </source>
</evidence>
<reference evidence="9 10" key="1">
    <citation type="submission" date="2014-04" db="EMBL/GenBank/DDBJ databases">
        <title>Characterization and application of a salt tolerant electro-active bacterium.</title>
        <authorList>
            <person name="Yang L."/>
            <person name="Wei S."/>
            <person name="Tay Q.X.M."/>
        </authorList>
    </citation>
    <scope>NUCLEOTIDE SEQUENCE [LARGE SCALE GENOMIC DNA]</scope>
    <source>
        <strain evidence="9 10">LY1</strain>
    </source>
</reference>
<feature type="transmembrane region" description="Helical" evidence="8">
    <location>
        <begin position="32"/>
        <end position="51"/>
    </location>
</feature>
<dbReference type="PANTHER" id="PTHR21716:SF53">
    <property type="entry name" value="PERMEASE PERM-RELATED"/>
    <property type="match status" value="1"/>
</dbReference>
<keyword evidence="7 8" id="KW-0472">Membrane</keyword>
<dbReference type="eggNOG" id="COG0628">
    <property type="taxonomic scope" value="Bacteria"/>
</dbReference>
<keyword evidence="6 8" id="KW-1133">Transmembrane helix</keyword>
<evidence type="ECO:0000313" key="9">
    <source>
        <dbReference type="EMBL" id="KEO73801.1"/>
    </source>
</evidence>
<dbReference type="Proteomes" id="UP000027821">
    <property type="component" value="Unassembled WGS sequence"/>
</dbReference>